<feature type="transmembrane region" description="Helical" evidence="6">
    <location>
        <begin position="140"/>
        <end position="157"/>
    </location>
</feature>
<dbReference type="Pfam" id="PF02653">
    <property type="entry name" value="BPD_transp_2"/>
    <property type="match status" value="2"/>
</dbReference>
<feature type="transmembrane region" description="Helical" evidence="6">
    <location>
        <begin position="54"/>
        <end position="74"/>
    </location>
</feature>
<dbReference type="CDD" id="cd06579">
    <property type="entry name" value="TM_PBP1_transp_AraH_like"/>
    <property type="match status" value="2"/>
</dbReference>
<dbReference type="InterPro" id="IPR001851">
    <property type="entry name" value="ABC_transp_permease"/>
</dbReference>
<sequence>MSNAIASPDSEIVRPGARIGIGARIDHHRGLIIAIGALIAMLIAWVALSATPVGLYDIGSLISSAATLALVAIGQTIVVLSGGFDLSASAVLSLANVLAVRFVHGSPLEQWAGAALIVAIGGGFGFINGALIAWFRLQSIVVTLATMFMVQGLTLLIQNKPGGSVGDQFAGFVTSDLIPDKLPMSAGILIAALLVWAFIRRTRFGVGLYAIGSEPDSAYANGAPVTRYRIMTYVLAGMFYAVAGLYVSAQTGSADPLVGRPLLLSMFTAVVLGGTLLGGGRGGCVGTVFAAMTLMVTVNILLVLNVSAFFTTIAEAVILILAVLGSSIGKQSAAHESARHAVQWLKAWRTGTRARNGRGGSTRRVAFEVEDFKPIANTELSGRWLTDWIERNREWAKYIVPAYLLFFGVVAVTGFVYGPGVLVSANFYSSLLTLTLFLAILGLGQGAVILTGGLDLSVPWLITLSGVLLTGLTHGLNEAAWWAVPVVLAAGLLVGLFNGIGVVVLGLPPIVVTLAANGLLQGITLIYCNGSPQGWAPSAISSFTNDHAGPLSLAAWSVPLVLVIALLLLHRTAFGRRVYAVGNSPVAAKLSGVRVGATLIAVYCLSAVCSAIVGVLLAGFSSQAFLGMGDPYLLPSIAVVVVGGALITGGRGHYLGVFGGALLLTALGTLLAGTTVPPAVRDIINGVVVLAAVITLRDRKG</sequence>
<organism evidence="7 8">
    <name type="scientific">Paraburkholderia rhizosphaerae</name>
    <dbReference type="NCBI Taxonomy" id="480658"/>
    <lineage>
        <taxon>Bacteria</taxon>
        <taxon>Pseudomonadati</taxon>
        <taxon>Pseudomonadota</taxon>
        <taxon>Betaproteobacteria</taxon>
        <taxon>Burkholderiales</taxon>
        <taxon>Burkholderiaceae</taxon>
        <taxon>Paraburkholderia</taxon>
    </lineage>
</organism>
<feature type="transmembrane region" description="Helical" evidence="6">
    <location>
        <begin position="398"/>
        <end position="419"/>
    </location>
</feature>
<evidence type="ECO:0000256" key="5">
    <source>
        <dbReference type="ARBA" id="ARBA00023136"/>
    </source>
</evidence>
<feature type="transmembrane region" description="Helical" evidence="6">
    <location>
        <begin position="230"/>
        <end position="249"/>
    </location>
</feature>
<feature type="transmembrane region" description="Helical" evidence="6">
    <location>
        <begin position="479"/>
        <end position="497"/>
    </location>
</feature>
<comment type="caution">
    <text evidence="7">The sequence shown here is derived from an EMBL/GenBank/DDBJ whole genome shotgun (WGS) entry which is preliminary data.</text>
</comment>
<feature type="transmembrane region" description="Helical" evidence="6">
    <location>
        <begin position="504"/>
        <end position="527"/>
    </location>
</feature>
<dbReference type="Proteomes" id="UP000295509">
    <property type="component" value="Unassembled WGS sequence"/>
</dbReference>
<feature type="transmembrane region" description="Helical" evidence="6">
    <location>
        <begin position="599"/>
        <end position="620"/>
    </location>
</feature>
<evidence type="ECO:0000313" key="7">
    <source>
        <dbReference type="EMBL" id="TDY42120.1"/>
    </source>
</evidence>
<dbReference type="PANTHER" id="PTHR32196">
    <property type="entry name" value="ABC TRANSPORTER PERMEASE PROTEIN YPHD-RELATED-RELATED"/>
    <property type="match status" value="1"/>
</dbReference>
<reference evidence="7 8" key="1">
    <citation type="submission" date="2019-03" db="EMBL/GenBank/DDBJ databases">
        <title>Genomic Encyclopedia of Type Strains, Phase III (KMG-III): the genomes of soil and plant-associated and newly described type strains.</title>
        <authorList>
            <person name="Whitman W."/>
        </authorList>
    </citation>
    <scope>NUCLEOTIDE SEQUENCE [LARGE SCALE GENOMIC DNA]</scope>
    <source>
        <strain evidence="7 8">LMG 29544</strain>
    </source>
</reference>
<keyword evidence="5 6" id="KW-0472">Membrane</keyword>
<evidence type="ECO:0000256" key="1">
    <source>
        <dbReference type="ARBA" id="ARBA00004651"/>
    </source>
</evidence>
<keyword evidence="4 6" id="KW-1133">Transmembrane helix</keyword>
<feature type="transmembrane region" description="Helical" evidence="6">
    <location>
        <begin position="182"/>
        <end position="199"/>
    </location>
</feature>
<comment type="subcellular location">
    <subcellularLocation>
        <location evidence="1">Cell membrane</location>
        <topology evidence="1">Multi-pass membrane protein</topology>
    </subcellularLocation>
</comment>
<evidence type="ECO:0000256" key="3">
    <source>
        <dbReference type="ARBA" id="ARBA00022692"/>
    </source>
</evidence>
<evidence type="ECO:0000256" key="6">
    <source>
        <dbReference type="SAM" id="Phobius"/>
    </source>
</evidence>
<feature type="transmembrane region" description="Helical" evidence="6">
    <location>
        <begin position="110"/>
        <end position="133"/>
    </location>
</feature>
<dbReference type="GO" id="GO:0005886">
    <property type="term" value="C:plasma membrane"/>
    <property type="evidence" value="ECO:0007669"/>
    <property type="project" value="UniProtKB-SubCell"/>
</dbReference>
<feature type="transmembrane region" description="Helical" evidence="6">
    <location>
        <begin position="308"/>
        <end position="329"/>
    </location>
</feature>
<accession>A0A4R8LIR0</accession>
<dbReference type="GO" id="GO:0022857">
    <property type="term" value="F:transmembrane transporter activity"/>
    <property type="evidence" value="ECO:0007669"/>
    <property type="project" value="InterPro"/>
</dbReference>
<feature type="transmembrane region" description="Helical" evidence="6">
    <location>
        <begin position="547"/>
        <end position="569"/>
    </location>
</feature>
<dbReference type="RefSeq" id="WP_134195983.1">
    <property type="nucleotide sequence ID" value="NZ_JBHLUW010000062.1"/>
</dbReference>
<evidence type="ECO:0000256" key="2">
    <source>
        <dbReference type="ARBA" id="ARBA00022475"/>
    </source>
</evidence>
<dbReference type="OrthoDB" id="9799990at2"/>
<keyword evidence="3 6" id="KW-0812">Transmembrane</keyword>
<dbReference type="EMBL" id="SORE01000023">
    <property type="protein sequence ID" value="TDY42120.1"/>
    <property type="molecule type" value="Genomic_DNA"/>
</dbReference>
<keyword evidence="8" id="KW-1185">Reference proteome</keyword>
<proteinExistence type="predicted"/>
<feature type="transmembrane region" description="Helical" evidence="6">
    <location>
        <begin position="655"/>
        <end position="673"/>
    </location>
</feature>
<evidence type="ECO:0000313" key="8">
    <source>
        <dbReference type="Proteomes" id="UP000295509"/>
    </source>
</evidence>
<feature type="transmembrane region" description="Helical" evidence="6">
    <location>
        <begin position="632"/>
        <end position="648"/>
    </location>
</feature>
<feature type="transmembrane region" description="Helical" evidence="6">
    <location>
        <begin position="30"/>
        <end position="48"/>
    </location>
</feature>
<name>A0A4R8LIR0_9BURK</name>
<evidence type="ECO:0000256" key="4">
    <source>
        <dbReference type="ARBA" id="ARBA00022989"/>
    </source>
</evidence>
<dbReference type="AlphaFoldDB" id="A0A4R8LIR0"/>
<protein>
    <submittedName>
        <fullName evidence="7">Ribose transport system permease protein</fullName>
    </submittedName>
</protein>
<keyword evidence="2" id="KW-1003">Cell membrane</keyword>
<feature type="transmembrane region" description="Helical" evidence="6">
    <location>
        <begin position="425"/>
        <end position="444"/>
    </location>
</feature>
<gene>
    <name evidence="7" type="ORF">BX592_123110</name>
</gene>